<proteinExistence type="predicted"/>
<dbReference type="FunCoup" id="G0VKW0">
    <property type="interactions" value="49"/>
</dbReference>
<keyword evidence="1" id="KW-0472">Membrane</keyword>
<dbReference type="OMA" id="DFKPYMD"/>
<dbReference type="HOGENOM" id="CLU_402815_0_0_1"/>
<dbReference type="Pfam" id="PF06687">
    <property type="entry name" value="SUR7"/>
    <property type="match status" value="1"/>
</dbReference>
<dbReference type="GO" id="GO:0005886">
    <property type="term" value="C:plasma membrane"/>
    <property type="evidence" value="ECO:0007669"/>
    <property type="project" value="EnsemblFungi"/>
</dbReference>
<dbReference type="InParanoid" id="G0VKW0"/>
<evidence type="ECO:0000313" key="2">
    <source>
        <dbReference type="EMBL" id="CCC72148.1"/>
    </source>
</evidence>
<reference evidence="2 3" key="1">
    <citation type="journal article" date="2011" name="Proc. Natl. Acad. Sci. U.S.A.">
        <title>Evolutionary erosion of yeast sex chromosomes by mating-type switching accidents.</title>
        <authorList>
            <person name="Gordon J.L."/>
            <person name="Armisen D."/>
            <person name="Proux-Wera E."/>
            <person name="Oheigeartaigh S.S."/>
            <person name="Byrne K.P."/>
            <person name="Wolfe K.H."/>
        </authorList>
    </citation>
    <scope>NUCLEOTIDE SEQUENCE [LARGE SCALE GENOMIC DNA]</scope>
    <source>
        <strain evidence="3">ATCC 76901 / BCRC 22586 / CBS 4309 / NBRC 1992 / NRRL Y-12630</strain>
    </source>
</reference>
<gene>
    <name evidence="2" type="primary">NCAS0J01690</name>
    <name evidence="2" type="ordered locus">NCAS_0J01690</name>
</gene>
<dbReference type="PANTHER" id="PTHR28019:SF2">
    <property type="entry name" value="CELL MEMBRANE PROTEIN YLR413W-RELATED"/>
    <property type="match status" value="1"/>
</dbReference>
<dbReference type="eggNOG" id="ENOG502QVQ9">
    <property type="taxonomic scope" value="Eukaryota"/>
</dbReference>
<protein>
    <submittedName>
        <fullName evidence="2">Uncharacterized protein</fullName>
    </submittedName>
</protein>
<dbReference type="RefSeq" id="XP_003678486.1">
    <property type="nucleotide sequence ID" value="XM_003678438.1"/>
</dbReference>
<dbReference type="KEGG" id="ncs:NCAS_0J01690"/>
<keyword evidence="1" id="KW-1133">Transmembrane helix</keyword>
<dbReference type="GeneID" id="96905845"/>
<feature type="transmembrane region" description="Helical" evidence="1">
    <location>
        <begin position="538"/>
        <end position="558"/>
    </location>
</feature>
<accession>G0VKW0</accession>
<dbReference type="Proteomes" id="UP000001640">
    <property type="component" value="Chromosome 10"/>
</dbReference>
<feature type="transmembrane region" description="Helical" evidence="1">
    <location>
        <begin position="614"/>
        <end position="636"/>
    </location>
</feature>
<evidence type="ECO:0000256" key="1">
    <source>
        <dbReference type="SAM" id="Phobius"/>
    </source>
</evidence>
<feature type="transmembrane region" description="Helical" evidence="1">
    <location>
        <begin position="570"/>
        <end position="594"/>
    </location>
</feature>
<sequence>MLMKNNLILLLCSLFTFCTFIFVIIATAGSSSDYKPITNIYLGVADISKINVTKVVPQVGGILTILGSALTAPNSTLDDIFGALKQISETPALAPLLNLMSNAQNSTATVDSIISLSPLALTSTNSTNEEMDEINSLLAGSKNVTETIAGFGTLMDSMLGSNSTSNSSSMADLQNTVFSLLADSTNATGTTEALITLNNMTMAEKAQLLPAFGLFSSSNNITMTFASLVDLMNATIPASLESTLFQQIEKAIDSNEDLNTVFTGLQSLVPSPYQSSLTAVANLFNASTSANTTYQSLTEMIADNITTSASAKVALTSLSTIVGYSQNKTVVLSSVESLATAADASSATAQLVSLDTILSASENSTETVETIAKLNAGLPSNMDTVQYIPYLFTLLNASKDPAVTFSSLLNITAWAKTNAATFLPLIKILKNAASVTEITDGQLRDLTPSLLEYLHVPVKFRLGIFRLCHANLENEIMSCTPRTTVQNLDFRQIIYDAIEQSDFKPYMDALKIGPNDLMLDGSLQDKEHMYVPAVKASLAMFLLAIIGSFFLLCLLLWVCFKNVLVLKIWLLVVFLSMWVALFSGLGSSIFSGMVGVIKSGTKKDNYGVTCAAGSAFYGLMWTGFTLAFITMLILMWQAWNVRKSVGVVINEEEAAEHGEVEMVGGDSGSVSSKVSEQKVFGGVEKISDKE</sequence>
<dbReference type="GO" id="GO:0051285">
    <property type="term" value="C:cell cortex of cell tip"/>
    <property type="evidence" value="ECO:0007669"/>
    <property type="project" value="TreeGrafter"/>
</dbReference>
<dbReference type="PANTHER" id="PTHR28019">
    <property type="entry name" value="CELL MEMBRANE PROTEIN YLR413W-RELATED"/>
    <property type="match status" value="1"/>
</dbReference>
<dbReference type="OrthoDB" id="4068213at2759"/>
<reference key="2">
    <citation type="submission" date="2011-08" db="EMBL/GenBank/DDBJ databases">
        <title>Genome sequence of Naumovozyma castellii.</title>
        <authorList>
            <person name="Gordon J.L."/>
            <person name="Armisen D."/>
            <person name="Proux-Wera E."/>
            <person name="OhEigeartaigh S.S."/>
            <person name="Byrne K.P."/>
            <person name="Wolfe K.H."/>
        </authorList>
    </citation>
    <scope>NUCLEOTIDE SEQUENCE</scope>
    <source>
        <strain>Type strain:CBS 4309</strain>
    </source>
</reference>
<dbReference type="EMBL" id="HE576761">
    <property type="protein sequence ID" value="CCC72148.1"/>
    <property type="molecule type" value="Genomic_DNA"/>
</dbReference>
<dbReference type="InterPro" id="IPR052413">
    <property type="entry name" value="SUR7_domain"/>
</dbReference>
<dbReference type="AlphaFoldDB" id="G0VKW0"/>
<name>G0VKW0_NAUCA</name>
<dbReference type="GO" id="GO:0031505">
    <property type="term" value="P:fungal-type cell wall organization"/>
    <property type="evidence" value="ECO:0007669"/>
    <property type="project" value="TreeGrafter"/>
</dbReference>
<keyword evidence="1" id="KW-0812">Transmembrane</keyword>
<keyword evidence="3" id="KW-1185">Reference proteome</keyword>
<organism evidence="2 3">
    <name type="scientific">Naumovozyma castellii</name>
    <name type="common">Yeast</name>
    <name type="synonym">Saccharomyces castellii</name>
    <dbReference type="NCBI Taxonomy" id="27288"/>
    <lineage>
        <taxon>Eukaryota</taxon>
        <taxon>Fungi</taxon>
        <taxon>Dikarya</taxon>
        <taxon>Ascomycota</taxon>
        <taxon>Saccharomycotina</taxon>
        <taxon>Saccharomycetes</taxon>
        <taxon>Saccharomycetales</taxon>
        <taxon>Saccharomycetaceae</taxon>
        <taxon>Naumovozyma</taxon>
    </lineage>
</organism>
<evidence type="ECO:0000313" key="3">
    <source>
        <dbReference type="Proteomes" id="UP000001640"/>
    </source>
</evidence>
<dbReference type="InterPro" id="IPR009571">
    <property type="entry name" value="SUR7/Rim9-like_fungi"/>
</dbReference>